<dbReference type="Proteomes" id="UP000196365">
    <property type="component" value="Unassembled WGS sequence"/>
</dbReference>
<dbReference type="InterPro" id="IPR001296">
    <property type="entry name" value="Glyco_trans_1"/>
</dbReference>
<organism evidence="3 4">
    <name type="scientific">Garciella nitratireducens DSM 15102</name>
    <dbReference type="NCBI Taxonomy" id="1121911"/>
    <lineage>
        <taxon>Bacteria</taxon>
        <taxon>Bacillati</taxon>
        <taxon>Bacillota</taxon>
        <taxon>Clostridia</taxon>
        <taxon>Eubacteriales</taxon>
        <taxon>Eubacteriaceae</taxon>
        <taxon>Garciella</taxon>
    </lineage>
</organism>
<protein>
    <submittedName>
        <fullName evidence="3">Glycosyltransferase involved in cell wall bisynthesis</fullName>
    </submittedName>
</protein>
<accession>A0A1T4LS69</accession>
<dbReference type="Pfam" id="PF00534">
    <property type="entry name" value="Glycos_transf_1"/>
    <property type="match status" value="1"/>
</dbReference>
<dbReference type="EMBL" id="FUWV01000005">
    <property type="protein sequence ID" value="SJZ57572.1"/>
    <property type="molecule type" value="Genomic_DNA"/>
</dbReference>
<dbReference type="PANTHER" id="PTHR45947">
    <property type="entry name" value="SULFOQUINOVOSYL TRANSFERASE SQD2"/>
    <property type="match status" value="1"/>
</dbReference>
<evidence type="ECO:0000259" key="2">
    <source>
        <dbReference type="Pfam" id="PF13439"/>
    </source>
</evidence>
<evidence type="ECO:0000313" key="3">
    <source>
        <dbReference type="EMBL" id="SJZ57572.1"/>
    </source>
</evidence>
<feature type="domain" description="Glycosyl transferase family 1" evidence="1">
    <location>
        <begin position="193"/>
        <end position="346"/>
    </location>
</feature>
<evidence type="ECO:0000313" key="4">
    <source>
        <dbReference type="Proteomes" id="UP000196365"/>
    </source>
</evidence>
<dbReference type="RefSeq" id="WP_087678514.1">
    <property type="nucleotide sequence ID" value="NZ_FUWV01000005.1"/>
</dbReference>
<keyword evidence="3" id="KW-0808">Transferase</keyword>
<proteinExistence type="predicted"/>
<dbReference type="AlphaFoldDB" id="A0A1T4LS69"/>
<dbReference type="GO" id="GO:0016758">
    <property type="term" value="F:hexosyltransferase activity"/>
    <property type="evidence" value="ECO:0007669"/>
    <property type="project" value="TreeGrafter"/>
</dbReference>
<dbReference type="Gene3D" id="3.40.50.2000">
    <property type="entry name" value="Glycogen Phosphorylase B"/>
    <property type="match status" value="2"/>
</dbReference>
<evidence type="ECO:0000259" key="1">
    <source>
        <dbReference type="Pfam" id="PF00534"/>
    </source>
</evidence>
<dbReference type="InterPro" id="IPR050194">
    <property type="entry name" value="Glycosyltransferase_grp1"/>
</dbReference>
<keyword evidence="4" id="KW-1185">Reference proteome</keyword>
<dbReference type="OrthoDB" id="1765141at2"/>
<name>A0A1T4LS69_9FIRM</name>
<dbReference type="Pfam" id="PF13439">
    <property type="entry name" value="Glyco_transf_4"/>
    <property type="match status" value="1"/>
</dbReference>
<dbReference type="PANTHER" id="PTHR45947:SF3">
    <property type="entry name" value="SULFOQUINOVOSYL TRANSFERASE SQD2"/>
    <property type="match status" value="1"/>
</dbReference>
<reference evidence="3 4" key="1">
    <citation type="submission" date="2017-02" db="EMBL/GenBank/DDBJ databases">
        <authorList>
            <person name="Peterson S.W."/>
        </authorList>
    </citation>
    <scope>NUCLEOTIDE SEQUENCE [LARGE SCALE GENOMIC DNA]</scope>
    <source>
        <strain evidence="3 4">DSM 15102</strain>
    </source>
</reference>
<dbReference type="SUPFAM" id="SSF53756">
    <property type="entry name" value="UDP-Glycosyltransferase/glycogen phosphorylase"/>
    <property type="match status" value="1"/>
</dbReference>
<feature type="domain" description="Glycosyltransferase subfamily 4-like N-terminal" evidence="2">
    <location>
        <begin position="25"/>
        <end position="187"/>
    </location>
</feature>
<dbReference type="InterPro" id="IPR028098">
    <property type="entry name" value="Glyco_trans_4-like_N"/>
</dbReference>
<sequence length="374" mass="43185">MYILIIARGYPTEKYKMNGIFEFDQAKALVEAGHKVVYAAVDIRSIRRWRKWGVEYKEIEGIPIYAMNIPIGRLPLWIKSKFRLFGMSKLYEKILNEQGKPDLLHAHFYYMGYIASKFKQKINLPLVITEHFSGMMKPKIESKIYEVALEGYKGADAVIAVSPALSNIISDKFNIHAHYVPNIVDTKLFAPGQREKEEKFEFISIGRLIPLKRMELLLEAFYQAFKDHKKVILTIFGDGPEKKKLENLIKKYHLESRVKLMGLCSRNVIAKYLKKSDCFVLPSRFETFGVVYIEALASGVPVIATKCGGPEEFITEENGILVNADDINELSKAMIYMYENRGKYNKKRISREIKEKFSPQIIANQLIRIYNQIC</sequence>
<gene>
    <name evidence="3" type="ORF">SAMN02745973_01059</name>
</gene>